<dbReference type="SUPFAM" id="SSF51294">
    <property type="entry name" value="Hedgehog/intein (Hint) domain"/>
    <property type="match status" value="1"/>
</dbReference>
<gene>
    <name evidence="2" type="ORF">RPE78_02030</name>
</gene>
<keyword evidence="3" id="KW-1185">Reference proteome</keyword>
<accession>A0ABZ1E2P5</accession>
<organism evidence="2 3">
    <name type="scientific">Thioclava litoralis</name>
    <dbReference type="NCBI Taxonomy" id="3076557"/>
    <lineage>
        <taxon>Bacteria</taxon>
        <taxon>Pseudomonadati</taxon>
        <taxon>Pseudomonadota</taxon>
        <taxon>Alphaproteobacteria</taxon>
        <taxon>Rhodobacterales</taxon>
        <taxon>Paracoccaceae</taxon>
        <taxon>Thioclava</taxon>
    </lineage>
</organism>
<protein>
    <submittedName>
        <fullName evidence="2">Hint domain-containing protein</fullName>
    </submittedName>
</protein>
<evidence type="ECO:0000313" key="3">
    <source>
        <dbReference type="Proteomes" id="UP001623290"/>
    </source>
</evidence>
<dbReference type="InterPro" id="IPR028992">
    <property type="entry name" value="Hedgehog/Intein_dom"/>
</dbReference>
<reference evidence="2 3" key="1">
    <citation type="submission" date="2023-09" db="EMBL/GenBank/DDBJ databases">
        <title>Thioclava shenzhenensis sp. nov., a multidrug resistant bacteria-antagonizing species isolated from coastal seawater.</title>
        <authorList>
            <person name="Long M."/>
        </authorList>
    </citation>
    <scope>NUCLEOTIDE SEQUENCE [LARGE SCALE GENOMIC DNA]</scope>
    <source>
        <strain evidence="2 3">FTW29</strain>
    </source>
</reference>
<dbReference type="Proteomes" id="UP001623290">
    <property type="component" value="Chromosome"/>
</dbReference>
<evidence type="ECO:0000259" key="1">
    <source>
        <dbReference type="Pfam" id="PF13403"/>
    </source>
</evidence>
<dbReference type="Pfam" id="PF13403">
    <property type="entry name" value="Hint_2"/>
    <property type="match status" value="1"/>
</dbReference>
<proteinExistence type="predicted"/>
<dbReference type="EMBL" id="CP135443">
    <property type="protein sequence ID" value="WRY34096.1"/>
    <property type="molecule type" value="Genomic_DNA"/>
</dbReference>
<evidence type="ECO:0000313" key="2">
    <source>
        <dbReference type="EMBL" id="WRY34096.1"/>
    </source>
</evidence>
<dbReference type="RefSeq" id="WP_406721090.1">
    <property type="nucleotide sequence ID" value="NZ_CP135443.1"/>
</dbReference>
<sequence length="358" mass="38981">MADTSSWGWYSSSTWPGYSAASQDNLNANGNGRSVDPAGYTEITLHDTNNDGIIWDYDTDDVHSPDPAEYISGPSLNLYPQEIALYTNSTMVVNGVTYSGLEIEVTLFTDGTWGARLMDSSIPAGVHYSNVQSITLGTWDGVEYDGVTIAHVDAPFVCFAQDTRIMTVDGPRPVQNLTPRDRLITPHGPPARILWIGCREVAALGRAAPIRFAKGILGNTRALLVSAHHRVLVSHPALEDLTGYRQGLAAAHHLVGLRSGIQPVAYPRLRYWHILTEHHQVIMAEGAWAETLYPGTEAWAMLGPACQKLIRQSLPQLSRLPADYGPLAYPALSGRVCRELGPALLPHNQSRGLEKGVA</sequence>
<feature type="domain" description="Hedgehog/Intein (Hint)" evidence="1">
    <location>
        <begin position="157"/>
        <end position="295"/>
    </location>
</feature>
<dbReference type="InterPro" id="IPR036844">
    <property type="entry name" value="Hint_dom_sf"/>
</dbReference>
<name>A0ABZ1E2P5_9RHOB</name>